<sequence>MQVSLEQCRLEDLCSRSKCQRGTWDLSTSCTKSYFLTHHFNHAEISHMEKEGGDFTLDSIKL</sequence>
<protein>
    <submittedName>
        <fullName evidence="1">Uncharacterized protein</fullName>
    </submittedName>
</protein>
<dbReference type="EMBL" id="GBXM01020235">
    <property type="protein sequence ID" value="JAH88342.1"/>
    <property type="molecule type" value="Transcribed_RNA"/>
</dbReference>
<evidence type="ECO:0000313" key="1">
    <source>
        <dbReference type="EMBL" id="JAH88342.1"/>
    </source>
</evidence>
<reference evidence="1" key="1">
    <citation type="submission" date="2014-11" db="EMBL/GenBank/DDBJ databases">
        <authorList>
            <person name="Amaro Gonzalez C."/>
        </authorList>
    </citation>
    <scope>NUCLEOTIDE SEQUENCE</scope>
</reference>
<proteinExistence type="predicted"/>
<organism evidence="1">
    <name type="scientific">Anguilla anguilla</name>
    <name type="common">European freshwater eel</name>
    <name type="synonym">Muraena anguilla</name>
    <dbReference type="NCBI Taxonomy" id="7936"/>
    <lineage>
        <taxon>Eukaryota</taxon>
        <taxon>Metazoa</taxon>
        <taxon>Chordata</taxon>
        <taxon>Craniata</taxon>
        <taxon>Vertebrata</taxon>
        <taxon>Euteleostomi</taxon>
        <taxon>Actinopterygii</taxon>
        <taxon>Neopterygii</taxon>
        <taxon>Teleostei</taxon>
        <taxon>Anguilliformes</taxon>
        <taxon>Anguillidae</taxon>
        <taxon>Anguilla</taxon>
    </lineage>
</organism>
<accession>A0A0E9WDC9</accession>
<dbReference type="AlphaFoldDB" id="A0A0E9WDC9"/>
<name>A0A0E9WDC9_ANGAN</name>
<reference evidence="1" key="2">
    <citation type="journal article" date="2015" name="Fish Shellfish Immunol.">
        <title>Early steps in the European eel (Anguilla anguilla)-Vibrio vulnificus interaction in the gills: Role of the RtxA13 toxin.</title>
        <authorList>
            <person name="Callol A."/>
            <person name="Pajuelo D."/>
            <person name="Ebbesson L."/>
            <person name="Teles M."/>
            <person name="MacKenzie S."/>
            <person name="Amaro C."/>
        </authorList>
    </citation>
    <scope>NUCLEOTIDE SEQUENCE</scope>
</reference>